<dbReference type="InterPro" id="IPR034182">
    <property type="entry name" value="Kexin/furin"/>
</dbReference>
<feature type="active site" description="Charge relay system" evidence="9 10">
    <location>
        <position position="56"/>
    </location>
</feature>
<dbReference type="Gene3D" id="2.60.120.260">
    <property type="entry name" value="Galactose-binding domain-like"/>
    <property type="match status" value="1"/>
</dbReference>
<dbReference type="InterPro" id="IPR000209">
    <property type="entry name" value="Peptidase_S8/S53_dom"/>
</dbReference>
<dbReference type="Pfam" id="PF00082">
    <property type="entry name" value="Peptidase_S8"/>
    <property type="match status" value="1"/>
</dbReference>
<evidence type="ECO:0000256" key="5">
    <source>
        <dbReference type="ARBA" id="ARBA00022825"/>
    </source>
</evidence>
<dbReference type="InterPro" id="IPR008979">
    <property type="entry name" value="Galactose-bd-like_sf"/>
</dbReference>
<keyword evidence="4 10" id="KW-0378">Hydrolase</keyword>
<dbReference type="PROSITE" id="PS51829">
    <property type="entry name" value="P_HOMO_B"/>
    <property type="match status" value="1"/>
</dbReference>
<evidence type="ECO:0000256" key="2">
    <source>
        <dbReference type="ARBA" id="ARBA00022670"/>
    </source>
</evidence>
<dbReference type="Proteomes" id="UP000002729">
    <property type="component" value="Unassembled WGS sequence"/>
</dbReference>
<dbReference type="PROSITE" id="PS51892">
    <property type="entry name" value="SUBTILASE"/>
    <property type="match status" value="1"/>
</dbReference>
<evidence type="ECO:0000256" key="4">
    <source>
        <dbReference type="ARBA" id="ARBA00022801"/>
    </source>
</evidence>
<protein>
    <recommendedName>
        <fullName evidence="8">subtilisin</fullName>
        <ecNumber evidence="8">3.4.21.62</ecNumber>
    </recommendedName>
</protein>
<evidence type="ECO:0000256" key="6">
    <source>
        <dbReference type="ARBA" id="ARBA00022837"/>
    </source>
</evidence>
<dbReference type="InterPro" id="IPR036852">
    <property type="entry name" value="Peptidase_S8/S53_dom_sf"/>
</dbReference>
<evidence type="ECO:0000256" key="3">
    <source>
        <dbReference type="ARBA" id="ARBA00022729"/>
    </source>
</evidence>
<dbReference type="GO" id="GO:0004252">
    <property type="term" value="F:serine-type endopeptidase activity"/>
    <property type="evidence" value="ECO:0007669"/>
    <property type="project" value="UniProtKB-UniRule"/>
</dbReference>
<comment type="catalytic activity">
    <reaction evidence="7">
        <text>Hydrolysis of proteins with broad specificity for peptide bonds, and a preference for a large uncharged residue in P1. Hydrolyzes peptide amides.</text>
        <dbReference type="EC" id="3.4.21.62"/>
    </reaction>
</comment>
<dbReference type="PANTHER" id="PTHR42884">
    <property type="entry name" value="PROPROTEIN CONVERTASE SUBTILISIN/KEXIN-RELATED"/>
    <property type="match status" value="1"/>
</dbReference>
<dbReference type="eggNOG" id="KOG3525">
    <property type="taxonomic scope" value="Eukaryota"/>
</dbReference>
<evidence type="ECO:0000256" key="1">
    <source>
        <dbReference type="ARBA" id="ARBA00005325"/>
    </source>
</evidence>
<dbReference type="GO" id="GO:0016485">
    <property type="term" value="P:protein processing"/>
    <property type="evidence" value="ECO:0007669"/>
    <property type="project" value="TreeGrafter"/>
</dbReference>
<dbReference type="GO" id="GO:0012505">
    <property type="term" value="C:endomembrane system"/>
    <property type="evidence" value="ECO:0007669"/>
    <property type="project" value="UniProtKB-ARBA"/>
</dbReference>
<keyword evidence="2 10" id="KW-0645">Protease</keyword>
<organism evidence="13">
    <name type="scientific">Aureococcus anophagefferens</name>
    <name type="common">Harmful bloom alga</name>
    <dbReference type="NCBI Taxonomy" id="44056"/>
    <lineage>
        <taxon>Eukaryota</taxon>
        <taxon>Sar</taxon>
        <taxon>Stramenopiles</taxon>
        <taxon>Ochrophyta</taxon>
        <taxon>Pelagophyceae</taxon>
        <taxon>Pelagomonadales</taxon>
        <taxon>Pelagomonadaceae</taxon>
        <taxon>Aureococcus</taxon>
    </lineage>
</organism>
<evidence type="ECO:0000256" key="10">
    <source>
        <dbReference type="PROSITE-ProRule" id="PRU01240"/>
    </source>
</evidence>
<dbReference type="InParanoid" id="F0XWB1"/>
<dbReference type="SUPFAM" id="SSF49785">
    <property type="entry name" value="Galactose-binding domain-like"/>
    <property type="match status" value="1"/>
</dbReference>
<evidence type="ECO:0000259" key="11">
    <source>
        <dbReference type="PROSITE" id="PS51829"/>
    </source>
</evidence>
<dbReference type="Pfam" id="PF01483">
    <property type="entry name" value="P_proprotein"/>
    <property type="match status" value="1"/>
</dbReference>
<feature type="domain" description="P/Homo B" evidence="11">
    <location>
        <begin position="296"/>
        <end position="404"/>
    </location>
</feature>
<sequence>MKAINVEEAWASNVTGAGVTVMIADDGVDASHPDLAKLSVADSCDHYLPASEFDTHGTQCAALAVGSSNDHCGVGVAHGASLASCKIYGWGDTEDELYAGFAKGDVISNSWNYPDSCIIPKGGFDAMKAGITDGRGGKGIVYVFAAGNEYTGGGNTNFEGYLHSRYTITVGAVGMDVLHASYSSTGASVFVSAPGGDSGDVLGMVTAFPVATGTSCRNAGSGTSFATPIVSGVAALMLEANPNLGWRDVQGIIATTSKLPDDDGDLPRSVNAAGIGHSYQYGFGIIDAGAAVAAARTWQNYYTETVLTAMASPGAAIADDGAAVSSTISAAADADFEVETVVVVLTIDHPHRGDLRIILERDGVESLLAPESDEDGDGYADWKYTTVRHWGESANGGGGWTLKV</sequence>
<evidence type="ECO:0000256" key="8">
    <source>
        <dbReference type="ARBA" id="ARBA00023619"/>
    </source>
</evidence>
<keyword evidence="5 10" id="KW-0720">Serine protease</keyword>
<dbReference type="Gene3D" id="3.40.50.200">
    <property type="entry name" value="Peptidase S8/S53 domain"/>
    <property type="match status" value="1"/>
</dbReference>
<dbReference type="GO" id="GO:0005737">
    <property type="term" value="C:cytoplasm"/>
    <property type="evidence" value="ECO:0007669"/>
    <property type="project" value="UniProtKB-ARBA"/>
</dbReference>
<feature type="active site" description="Charge relay system" evidence="9 10">
    <location>
        <position position="25"/>
    </location>
</feature>
<comment type="similarity">
    <text evidence="1">Belongs to the peptidase S8 family. Furin subfamily.</text>
</comment>
<evidence type="ECO:0000313" key="13">
    <source>
        <dbReference type="Proteomes" id="UP000002729"/>
    </source>
</evidence>
<dbReference type="CDD" id="cd04059">
    <property type="entry name" value="Peptidases_S8_Protein_convertases_Kexins_Furin-like"/>
    <property type="match status" value="1"/>
</dbReference>
<evidence type="ECO:0000256" key="9">
    <source>
        <dbReference type="PIRSR" id="PIRSR615500-1"/>
    </source>
</evidence>
<feature type="non-terminal residue" evidence="12">
    <location>
        <position position="404"/>
    </location>
</feature>
<dbReference type="InterPro" id="IPR023828">
    <property type="entry name" value="Peptidase_S8_Ser-AS"/>
</dbReference>
<accession>F0XWB1</accession>
<keyword evidence="6" id="KW-0106">Calcium</keyword>
<dbReference type="KEGG" id="aaf:AURANDRAFT_18780"/>
<dbReference type="PANTHER" id="PTHR42884:SF14">
    <property type="entry name" value="NEUROENDOCRINE CONVERTASE 1"/>
    <property type="match status" value="1"/>
</dbReference>
<dbReference type="PROSITE" id="PS00138">
    <property type="entry name" value="SUBTILASE_SER"/>
    <property type="match status" value="1"/>
</dbReference>
<dbReference type="EC" id="3.4.21.62" evidence="8"/>
<proteinExistence type="inferred from homology"/>
<dbReference type="AlphaFoldDB" id="F0XWB1"/>
<evidence type="ECO:0000256" key="7">
    <source>
        <dbReference type="ARBA" id="ARBA00023529"/>
    </source>
</evidence>
<dbReference type="EMBL" id="GL833120">
    <property type="protein sequence ID" value="EGB12745.1"/>
    <property type="molecule type" value="Genomic_DNA"/>
</dbReference>
<keyword evidence="3" id="KW-0732">Signal</keyword>
<dbReference type="OMA" id="MEGNQCG"/>
<dbReference type="PRINTS" id="PR00723">
    <property type="entry name" value="SUBTILISIN"/>
</dbReference>
<dbReference type="InterPro" id="IPR002884">
    <property type="entry name" value="P_dom"/>
</dbReference>
<dbReference type="RefSeq" id="XP_009032393.1">
    <property type="nucleotide sequence ID" value="XM_009034145.1"/>
</dbReference>
<dbReference type="GeneID" id="20219040"/>
<gene>
    <name evidence="12" type="ORF">AURANDRAFT_18780</name>
</gene>
<dbReference type="SUPFAM" id="SSF52743">
    <property type="entry name" value="Subtilisin-like"/>
    <property type="match status" value="1"/>
</dbReference>
<dbReference type="InterPro" id="IPR015500">
    <property type="entry name" value="Peptidase_S8_subtilisin-rel"/>
</dbReference>
<dbReference type="GO" id="GO:0016020">
    <property type="term" value="C:membrane"/>
    <property type="evidence" value="ECO:0007669"/>
    <property type="project" value="TreeGrafter"/>
</dbReference>
<evidence type="ECO:0000313" key="12">
    <source>
        <dbReference type="EMBL" id="EGB12745.1"/>
    </source>
</evidence>
<feature type="active site" description="Charge relay system" evidence="9 10">
    <location>
        <position position="224"/>
    </location>
</feature>
<name>F0XWB1_AURAN</name>
<keyword evidence="13" id="KW-1185">Reference proteome</keyword>
<dbReference type="OrthoDB" id="300641at2759"/>
<reference evidence="12 13" key="1">
    <citation type="journal article" date="2011" name="Proc. Natl. Acad. Sci. U.S.A.">
        <title>Niche of harmful alga Aureococcus anophagefferens revealed through ecogenomics.</title>
        <authorList>
            <person name="Gobler C.J."/>
            <person name="Berry D.L."/>
            <person name="Dyhrman S.T."/>
            <person name="Wilhelm S.W."/>
            <person name="Salamov A."/>
            <person name="Lobanov A.V."/>
            <person name="Zhang Y."/>
            <person name="Collier J.L."/>
            <person name="Wurch L.L."/>
            <person name="Kustka A.B."/>
            <person name="Dill B.D."/>
            <person name="Shah M."/>
            <person name="VerBerkmoes N.C."/>
            <person name="Kuo A."/>
            <person name="Terry A."/>
            <person name="Pangilinan J."/>
            <person name="Lindquist E.A."/>
            <person name="Lucas S."/>
            <person name="Paulsen I.T."/>
            <person name="Hattenrath-Lehmann T.K."/>
            <person name="Talmage S.C."/>
            <person name="Walker E.A."/>
            <person name="Koch F."/>
            <person name="Burson A.M."/>
            <person name="Marcoval M.A."/>
            <person name="Tang Y.Z."/>
            <person name="Lecleir G.R."/>
            <person name="Coyne K.J."/>
            <person name="Berg G.M."/>
            <person name="Bertrand E.M."/>
            <person name="Saito M.A."/>
            <person name="Gladyshev V.N."/>
            <person name="Grigoriev I.V."/>
        </authorList>
    </citation>
    <scope>NUCLEOTIDE SEQUENCE [LARGE SCALE GENOMIC DNA]</scope>
    <source>
        <strain evidence="13">CCMP 1984</strain>
    </source>
</reference>